<evidence type="ECO:0000256" key="1">
    <source>
        <dbReference type="SAM" id="Coils"/>
    </source>
</evidence>
<evidence type="ECO:0000256" key="2">
    <source>
        <dbReference type="SAM" id="MobiDB-lite"/>
    </source>
</evidence>
<feature type="region of interest" description="Disordered" evidence="2">
    <location>
        <begin position="426"/>
        <end position="459"/>
    </location>
</feature>
<proteinExistence type="predicted"/>
<name>A0A7S1ABR4_NOCSC</name>
<dbReference type="EMBL" id="HBFQ01033163">
    <property type="protein sequence ID" value="CAD8848966.1"/>
    <property type="molecule type" value="Transcribed_RNA"/>
</dbReference>
<feature type="compositionally biased region" description="Basic and acidic residues" evidence="2">
    <location>
        <begin position="437"/>
        <end position="446"/>
    </location>
</feature>
<accession>A0A7S1ABR4</accession>
<dbReference type="AlphaFoldDB" id="A0A7S1ABR4"/>
<organism evidence="3">
    <name type="scientific">Noctiluca scintillans</name>
    <name type="common">Sea sparkle</name>
    <name type="synonym">Red tide dinoflagellate</name>
    <dbReference type="NCBI Taxonomy" id="2966"/>
    <lineage>
        <taxon>Eukaryota</taxon>
        <taxon>Sar</taxon>
        <taxon>Alveolata</taxon>
        <taxon>Dinophyceae</taxon>
        <taxon>Noctilucales</taxon>
        <taxon>Noctilucaceae</taxon>
        <taxon>Noctiluca</taxon>
    </lineage>
</organism>
<feature type="compositionally biased region" description="Polar residues" evidence="2">
    <location>
        <begin position="29"/>
        <end position="42"/>
    </location>
</feature>
<feature type="region of interest" description="Disordered" evidence="2">
    <location>
        <begin position="1"/>
        <end position="42"/>
    </location>
</feature>
<dbReference type="SUPFAM" id="SSF57997">
    <property type="entry name" value="Tropomyosin"/>
    <property type="match status" value="1"/>
</dbReference>
<feature type="region of interest" description="Disordered" evidence="2">
    <location>
        <begin position="54"/>
        <end position="81"/>
    </location>
</feature>
<feature type="compositionally biased region" description="Basic and acidic residues" evidence="2">
    <location>
        <begin position="1"/>
        <end position="15"/>
    </location>
</feature>
<evidence type="ECO:0000313" key="3">
    <source>
        <dbReference type="EMBL" id="CAD8848966.1"/>
    </source>
</evidence>
<reference evidence="3" key="1">
    <citation type="submission" date="2021-01" db="EMBL/GenBank/DDBJ databases">
        <authorList>
            <person name="Corre E."/>
            <person name="Pelletier E."/>
            <person name="Niang G."/>
            <person name="Scheremetjew M."/>
            <person name="Finn R."/>
            <person name="Kale V."/>
            <person name="Holt S."/>
            <person name="Cochrane G."/>
            <person name="Meng A."/>
            <person name="Brown T."/>
            <person name="Cohen L."/>
        </authorList>
    </citation>
    <scope>NUCLEOTIDE SEQUENCE</scope>
</reference>
<gene>
    <name evidence="3" type="ORF">NSCI0253_LOCUS23316</name>
</gene>
<keyword evidence="1" id="KW-0175">Coiled coil</keyword>
<feature type="compositionally biased region" description="Polar residues" evidence="2">
    <location>
        <begin position="56"/>
        <end position="72"/>
    </location>
</feature>
<sequence length="658" mass="74629">MSSEMMRHTSSRDELAPLTPPPILVTPPRSKTTLAQGGPQNQIAQYNDSVVPRTGTLRQRSGSPWGQSSTRAMTRVPSKDGLFGTGGLQASRALHENNVMLSVKRHMEALEDKFNNQVGKIQNQHDRLREVNLTRLEEKMIVAEGMHPKLERRMAELTGSFQGISDEFQSQIRRLDSMDERWREWRHQMEEEVRVRFVESEQHIQKVASDLRVTRASVEESLKRQNSRLQRLEAETTERTASWENSSQAVLALHHRVEKVEVRHAEVPSVDSRDNPSSSAHLALLEKHLHEVQSRVHAAVQEQHENEGRLEHQEERLKALRTSLEAKDGYYRQLGERLERADVEGRFEHLQKAMREDRQVLQQEVSSLSTNSKVVADVIDEIKKEVALVAERTDRDIVLLAETNREASEDFASVIEGLQREIASFRREASPKTSPRHAMETDDSFRRLPVNHDSLRRERSDDRLGAGLSQHGAHDPLTTQVASQQSIPLLDEHGPLVAQLKERMDNLSEEVRGRREAEEILREELQKLTSEKKSVGFGDTSVAATPPEVEQVVSLVEGLRRDIVMDVGLLRTEMEHSRNDISSLAEMVVRERAAASKEALHGKLEMEPSMLQLLSSVQNCEAAEVSAHSRLLTRIDELCDRITAVDSAVVHTAFDNHL</sequence>
<protein>
    <submittedName>
        <fullName evidence="3">Uncharacterized protein</fullName>
    </submittedName>
</protein>
<feature type="coiled-coil region" evidence="1">
    <location>
        <begin position="497"/>
        <end position="524"/>
    </location>
</feature>